<dbReference type="Gene3D" id="3.40.50.720">
    <property type="entry name" value="NAD(P)-binding Rossmann-like Domain"/>
    <property type="match status" value="1"/>
</dbReference>
<dbReference type="PANTHER" id="PTHR13812">
    <property type="entry name" value="KETIMINE REDUCTASE MU-CRYSTALLIN"/>
    <property type="match status" value="1"/>
</dbReference>
<dbReference type="PANTHER" id="PTHR13812:SF19">
    <property type="entry name" value="KETIMINE REDUCTASE MU-CRYSTALLIN"/>
    <property type="match status" value="1"/>
</dbReference>
<name>A0ABT8LBL1_9BACT</name>
<keyword evidence="2" id="KW-1185">Reference proteome</keyword>
<dbReference type="RefSeq" id="WP_346759094.1">
    <property type="nucleotide sequence ID" value="NZ_JAUJEB010000003.1"/>
</dbReference>
<dbReference type="InterPro" id="IPR036291">
    <property type="entry name" value="NAD(P)-bd_dom_sf"/>
</dbReference>
<sequence>MRFSQNKTIILSGQDVQKIVQHHGIDAVMEALISRMWKAFRKFDPLNTIIPKRSGFNYQNPESGLIEWMPLHGKGEKVIIKVVGYHPNNPEKYNLPTILSTLSAYDTATGHLLGLMDGVLLTALRTGAASAIASMLLANPDSTTLGLIGCGAQSVTQLHGLSCKYDFDRVLIYDVDDVALASFEDRCAALQLHVEIVPASIEEIVARADILCTATSVEVGKGPLFSGLRTKPWLHINAVGADFPGKVELPLNLLENSFVCPDFREQAIVEGECQQLDHSKIGPDLVEVAQNKEAYAHVQNQCTVFDSTGWALEDQVVMELFLEYASSLGLGQEIEIEFMPEDAKSPYHFINAISMVERKDL</sequence>
<dbReference type="Gene3D" id="3.30.1780.10">
    <property type="entry name" value="ornithine cyclodeaminase, domain 1"/>
    <property type="match status" value="1"/>
</dbReference>
<evidence type="ECO:0000313" key="2">
    <source>
        <dbReference type="Proteomes" id="UP001172083"/>
    </source>
</evidence>
<gene>
    <name evidence="1" type="ORF">QQ020_16910</name>
</gene>
<dbReference type="InterPro" id="IPR003462">
    <property type="entry name" value="ODC_Mu_crystall"/>
</dbReference>
<dbReference type="Pfam" id="PF02423">
    <property type="entry name" value="OCD_Mu_crystall"/>
    <property type="match status" value="1"/>
</dbReference>
<dbReference type="SUPFAM" id="SSF51735">
    <property type="entry name" value="NAD(P)-binding Rossmann-fold domains"/>
    <property type="match status" value="1"/>
</dbReference>
<accession>A0ABT8LBL1</accession>
<dbReference type="InterPro" id="IPR023401">
    <property type="entry name" value="ODC_N"/>
</dbReference>
<dbReference type="EMBL" id="JAUJEB010000003">
    <property type="protein sequence ID" value="MDN5213756.1"/>
    <property type="molecule type" value="Genomic_DNA"/>
</dbReference>
<evidence type="ECO:0000313" key="1">
    <source>
        <dbReference type="EMBL" id="MDN5213756.1"/>
    </source>
</evidence>
<reference evidence="1" key="1">
    <citation type="submission" date="2023-06" db="EMBL/GenBank/DDBJ databases">
        <title>Genomic of Agaribacillus aureum.</title>
        <authorList>
            <person name="Wang G."/>
        </authorList>
    </citation>
    <scope>NUCLEOTIDE SEQUENCE</scope>
    <source>
        <strain evidence="1">BMA12</strain>
    </source>
</reference>
<comment type="caution">
    <text evidence="1">The sequence shown here is derived from an EMBL/GenBank/DDBJ whole genome shotgun (WGS) entry which is preliminary data.</text>
</comment>
<organism evidence="1 2">
    <name type="scientific">Agaribacillus aureus</name>
    <dbReference type="NCBI Taxonomy" id="3051825"/>
    <lineage>
        <taxon>Bacteria</taxon>
        <taxon>Pseudomonadati</taxon>
        <taxon>Bacteroidota</taxon>
        <taxon>Cytophagia</taxon>
        <taxon>Cytophagales</taxon>
        <taxon>Splendidivirgaceae</taxon>
        <taxon>Agaribacillus</taxon>
    </lineage>
</organism>
<protein>
    <submittedName>
        <fullName evidence="1">Ornithine cyclodeaminase family protein</fullName>
    </submittedName>
</protein>
<proteinExistence type="predicted"/>
<dbReference type="Proteomes" id="UP001172083">
    <property type="component" value="Unassembled WGS sequence"/>
</dbReference>